<keyword evidence="7 9" id="KW-1015">Disulfide bond</keyword>
<evidence type="ECO:0000313" key="14">
    <source>
        <dbReference type="EMBL" id="KAG0313085.1"/>
    </source>
</evidence>
<keyword evidence="15" id="KW-1185">Reference proteome</keyword>
<dbReference type="Gene3D" id="2.40.70.10">
    <property type="entry name" value="Acid Proteases"/>
    <property type="match status" value="2"/>
</dbReference>
<dbReference type="InterPro" id="IPR034164">
    <property type="entry name" value="Pepsin-like_dom"/>
</dbReference>
<dbReference type="GO" id="GO:0006508">
    <property type="term" value="P:proteolysis"/>
    <property type="evidence" value="ECO:0007669"/>
    <property type="project" value="UniProtKB-KW"/>
</dbReference>
<evidence type="ECO:0000256" key="7">
    <source>
        <dbReference type="ARBA" id="ARBA00023157"/>
    </source>
</evidence>
<feature type="domain" description="Peptidase A1" evidence="13">
    <location>
        <begin position="77"/>
        <end position="421"/>
    </location>
</feature>
<name>A0A9P6UNT8_9FUNG</name>
<accession>A0A9P6UNT8</accession>
<sequence>MQLSKAALGLLAVSTSCLVAVVQAGSFKVPIHKNAHHRPNTRAHAFKTLKKYGHHKRLSPRDFGRLPVTDVENDVEYYGIVGIGTPPQMFKLDMDTGSSDLWIPSMKCDNDNTKCERHARFDPSKSSTAVELNAPWKIEYGDGSRVSGRLAIDRLEFSEITIENQLFGMADRESSSFLDDVVDGVFGLGFPSLSALVLDDSKEAEARVHGRISHTVLSSLLSHELIPAPVFGVWLGNGDSKGHGSSSSSGTQDDASSSSSSNDGEFIFGSIDASRFEGELTFLPITHRKYWQVKIDGVQVDGHEDLGIHGEVIVDTGTTLLVFPIAQAKKINKAIGAKSDPWEGWIMPCGSNREGTLDFEMGGGVFSVRRRDLVREPVKSKAGWCYSAVTGTPGDVMIFGDVFIRNNYCVFDLEHLAFASNRDEFMDRTASRADGWDLDTVLKRATRPAAVLGSSPATTTTGIFSGQDLQPSQAKNYIIQETETTAAGEERVVLSLPTEDVPGTWLGITTAGDLVALTNYRETFEYMMQKRAPKLSRGKVCGEYLITMATAHGENRAEQWMRKRAVGWEDEFEGLNLLVVQSAGEQQCIGSNREGSELSVFTKSAAAVGKGDQTIVPGSVVGVSNSIFTKPWKKVDVGVHAMEESLNKGLKLFGTGSHASLSSTTVSESNSLLQLDDDTKEMAWMVLELLTLLRVNTIPYPADQLDPVSKLMGLRERVFVPKIAFDVGNKDYGTRSSAVVLFGRDSDLAVYVEKIWYGPLDEATRERPELAVDSTDGLVWWQGRVGQRPEEWRRIEGEELEELVRVAKELQKMEKK</sequence>
<evidence type="ECO:0000259" key="13">
    <source>
        <dbReference type="PROSITE" id="PS51767"/>
    </source>
</evidence>
<dbReference type="PROSITE" id="PS51767">
    <property type="entry name" value="PEPTIDASE_A1"/>
    <property type="match status" value="1"/>
</dbReference>
<evidence type="ECO:0000256" key="5">
    <source>
        <dbReference type="ARBA" id="ARBA00022801"/>
    </source>
</evidence>
<dbReference type="PROSITE" id="PS00141">
    <property type="entry name" value="ASP_PROTEASE"/>
    <property type="match status" value="1"/>
</dbReference>
<proteinExistence type="inferred from homology"/>
<feature type="active site" evidence="8">
    <location>
        <position position="315"/>
    </location>
</feature>
<dbReference type="AlphaFoldDB" id="A0A9P6UNT8"/>
<feature type="region of interest" description="Disordered" evidence="11">
    <location>
        <begin position="242"/>
        <end position="262"/>
    </location>
</feature>
<evidence type="ECO:0000256" key="9">
    <source>
        <dbReference type="PIRSR" id="PIRSR601461-2"/>
    </source>
</evidence>
<feature type="signal peptide" evidence="12">
    <location>
        <begin position="1"/>
        <end position="24"/>
    </location>
</feature>
<feature type="chain" id="PRO_5040461952" description="Peptidase A1 domain-containing protein" evidence="12">
    <location>
        <begin position="25"/>
        <end position="816"/>
    </location>
</feature>
<dbReference type="OrthoDB" id="15189at2759"/>
<keyword evidence="6" id="KW-0865">Zymogen</keyword>
<evidence type="ECO:0000256" key="4">
    <source>
        <dbReference type="ARBA" id="ARBA00022750"/>
    </source>
</evidence>
<dbReference type="SUPFAM" id="SSF50630">
    <property type="entry name" value="Acid proteases"/>
    <property type="match status" value="1"/>
</dbReference>
<dbReference type="PANTHER" id="PTHR47966">
    <property type="entry name" value="BETA-SITE APP-CLEAVING ENZYME, ISOFORM A-RELATED"/>
    <property type="match status" value="1"/>
</dbReference>
<dbReference type="FunFam" id="2.40.70.10:FF:000008">
    <property type="entry name" value="Cathepsin D"/>
    <property type="match status" value="1"/>
</dbReference>
<evidence type="ECO:0000256" key="11">
    <source>
        <dbReference type="SAM" id="MobiDB-lite"/>
    </source>
</evidence>
<evidence type="ECO:0000256" key="2">
    <source>
        <dbReference type="ARBA" id="ARBA00022670"/>
    </source>
</evidence>
<evidence type="ECO:0000313" key="15">
    <source>
        <dbReference type="Proteomes" id="UP000738325"/>
    </source>
</evidence>
<evidence type="ECO:0000256" key="8">
    <source>
        <dbReference type="PIRSR" id="PIRSR601461-1"/>
    </source>
</evidence>
<keyword evidence="3 12" id="KW-0732">Signal</keyword>
<protein>
    <recommendedName>
        <fullName evidence="13">Peptidase A1 domain-containing protein</fullName>
    </recommendedName>
</protein>
<dbReference type="GO" id="GO:0004190">
    <property type="term" value="F:aspartic-type endopeptidase activity"/>
    <property type="evidence" value="ECO:0007669"/>
    <property type="project" value="UniProtKB-KW"/>
</dbReference>
<reference evidence="14" key="1">
    <citation type="journal article" date="2020" name="Fungal Divers.">
        <title>Resolving the Mortierellaceae phylogeny through synthesis of multi-gene phylogenetics and phylogenomics.</title>
        <authorList>
            <person name="Vandepol N."/>
            <person name="Liber J."/>
            <person name="Desiro A."/>
            <person name="Na H."/>
            <person name="Kennedy M."/>
            <person name="Barry K."/>
            <person name="Grigoriev I.V."/>
            <person name="Miller A.N."/>
            <person name="O'Donnell K."/>
            <person name="Stajich J.E."/>
            <person name="Bonito G."/>
        </authorList>
    </citation>
    <scope>NUCLEOTIDE SEQUENCE</scope>
    <source>
        <strain evidence="14">REB-010B</strain>
    </source>
</reference>
<dbReference type="PROSITE" id="PS51257">
    <property type="entry name" value="PROKAR_LIPOPROTEIN"/>
    <property type="match status" value="1"/>
</dbReference>
<organism evidence="14 15">
    <name type="scientific">Dissophora globulifera</name>
    <dbReference type="NCBI Taxonomy" id="979702"/>
    <lineage>
        <taxon>Eukaryota</taxon>
        <taxon>Fungi</taxon>
        <taxon>Fungi incertae sedis</taxon>
        <taxon>Mucoromycota</taxon>
        <taxon>Mortierellomycotina</taxon>
        <taxon>Mortierellomycetes</taxon>
        <taxon>Mortierellales</taxon>
        <taxon>Mortierellaceae</taxon>
        <taxon>Dissophora</taxon>
    </lineage>
</organism>
<evidence type="ECO:0000256" key="3">
    <source>
        <dbReference type="ARBA" id="ARBA00022729"/>
    </source>
</evidence>
<comment type="caution">
    <text evidence="14">The sequence shown here is derived from an EMBL/GenBank/DDBJ whole genome shotgun (WGS) entry which is preliminary data.</text>
</comment>
<feature type="compositionally biased region" description="Low complexity" evidence="11">
    <location>
        <begin position="243"/>
        <end position="262"/>
    </location>
</feature>
<feature type="active site" evidence="8">
    <location>
        <position position="95"/>
    </location>
</feature>
<keyword evidence="2 10" id="KW-0645">Protease</keyword>
<dbReference type="InterPro" id="IPR033121">
    <property type="entry name" value="PEPTIDASE_A1"/>
</dbReference>
<dbReference type="InterPro" id="IPR001461">
    <property type="entry name" value="Aspartic_peptidase_A1"/>
</dbReference>
<dbReference type="PRINTS" id="PR00792">
    <property type="entry name" value="PEPSIN"/>
</dbReference>
<keyword evidence="4 10" id="KW-0064">Aspartyl protease</keyword>
<dbReference type="InterPro" id="IPR001969">
    <property type="entry name" value="Aspartic_peptidase_AS"/>
</dbReference>
<keyword evidence="5 10" id="KW-0378">Hydrolase</keyword>
<dbReference type="InterPro" id="IPR021109">
    <property type="entry name" value="Peptidase_aspartic_dom_sf"/>
</dbReference>
<dbReference type="Pfam" id="PF00026">
    <property type="entry name" value="Asp"/>
    <property type="match status" value="2"/>
</dbReference>
<comment type="similarity">
    <text evidence="1 10">Belongs to the peptidase A1 family.</text>
</comment>
<dbReference type="Pfam" id="PF05742">
    <property type="entry name" value="TANGO2"/>
    <property type="match status" value="1"/>
</dbReference>
<evidence type="ECO:0000256" key="1">
    <source>
        <dbReference type="ARBA" id="ARBA00007447"/>
    </source>
</evidence>
<dbReference type="CDD" id="cd05471">
    <property type="entry name" value="pepsin_like"/>
    <property type="match status" value="1"/>
</dbReference>
<evidence type="ECO:0000256" key="10">
    <source>
        <dbReference type="RuleBase" id="RU000454"/>
    </source>
</evidence>
<evidence type="ECO:0000256" key="6">
    <source>
        <dbReference type="ARBA" id="ARBA00023145"/>
    </source>
</evidence>
<dbReference type="InterPro" id="IPR008551">
    <property type="entry name" value="TANGO2"/>
</dbReference>
<feature type="disulfide bond" evidence="9">
    <location>
        <begin position="108"/>
        <end position="115"/>
    </location>
</feature>
<gene>
    <name evidence="14" type="ORF">BGZ99_009089</name>
</gene>
<dbReference type="PANTHER" id="PTHR47966:SF51">
    <property type="entry name" value="BETA-SITE APP-CLEAVING ENZYME, ISOFORM A-RELATED"/>
    <property type="match status" value="1"/>
</dbReference>
<evidence type="ECO:0000256" key="12">
    <source>
        <dbReference type="SAM" id="SignalP"/>
    </source>
</evidence>
<dbReference type="EMBL" id="JAAAIP010000746">
    <property type="protein sequence ID" value="KAG0313085.1"/>
    <property type="molecule type" value="Genomic_DNA"/>
</dbReference>
<dbReference type="Proteomes" id="UP000738325">
    <property type="component" value="Unassembled WGS sequence"/>
</dbReference>